<evidence type="ECO:0000256" key="1">
    <source>
        <dbReference type="ARBA" id="ARBA00007102"/>
    </source>
</evidence>
<dbReference type="FunFam" id="3.30.70.600:FF:000003">
    <property type="entry name" value="30S ribosomal protein S10"/>
    <property type="match status" value="1"/>
</dbReference>
<dbReference type="InterPro" id="IPR027486">
    <property type="entry name" value="Ribosomal_uS10_dom"/>
</dbReference>
<dbReference type="GO" id="GO:0009507">
    <property type="term" value="C:chloroplast"/>
    <property type="evidence" value="ECO:0007669"/>
    <property type="project" value="UniProtKB-SubCell"/>
</dbReference>
<keyword evidence="6" id="KW-0150">Chloroplast</keyword>
<dbReference type="GO" id="GO:1990904">
    <property type="term" value="C:ribonucleoprotein complex"/>
    <property type="evidence" value="ECO:0007669"/>
    <property type="project" value="UniProtKB-KW"/>
</dbReference>
<dbReference type="EMBL" id="MK231134">
    <property type="protein sequence ID" value="QFV17047.1"/>
    <property type="molecule type" value="Genomic_DNA"/>
</dbReference>
<dbReference type="SUPFAM" id="SSF54999">
    <property type="entry name" value="Ribosomal protein S10"/>
    <property type="match status" value="1"/>
</dbReference>
<reference evidence="7" key="2">
    <citation type="submission" date="2018-11" db="EMBL/GenBank/DDBJ databases">
        <title>Complete Plastid Genome of Cyanidioschyzon merolae Isolate 5578.</title>
        <authorList>
            <person name="Bi G."/>
        </authorList>
    </citation>
    <scope>NUCLEOTIDE SEQUENCE</scope>
</reference>
<dbReference type="GO" id="GO:0006412">
    <property type="term" value="P:translation"/>
    <property type="evidence" value="ECO:0007669"/>
    <property type="project" value="UniProtKB-UniRule"/>
</dbReference>
<dbReference type="PANTHER" id="PTHR11700">
    <property type="entry name" value="30S RIBOSOMAL PROTEIN S10 FAMILY MEMBER"/>
    <property type="match status" value="1"/>
</dbReference>
<geneLocation type="chloroplast" evidence="6"/>
<dbReference type="EMBL" id="MK231135">
    <property type="protein sequence ID" value="QFV17220.1"/>
    <property type="molecule type" value="Genomic_DNA"/>
</dbReference>
<reference evidence="6" key="1">
    <citation type="submission" date="2018-11" db="EMBL/GenBank/DDBJ databases">
        <title>Complete Plastid Genome of Cyanidioschyzon merolae Isolate 5508.</title>
        <authorList>
            <person name="Bi G."/>
        </authorList>
    </citation>
    <scope>NUCLEOTIDE SEQUENCE</scope>
    <source>
        <strain evidence="6">5508</strain>
    </source>
</reference>
<sequence length="98" mass="11204">MKIRLKFYSYSAQLVQSSLDQMAQIASQTAQVSKVCLPTKRKIFCVLRSPHVNKDSREHFEIRIHRRLLELKNASAATIDALMKVDLAYGVEVEIQQA</sequence>
<comment type="similarity">
    <text evidence="1 4">Belongs to the universal ribosomal protein uS10 family.</text>
</comment>
<proteinExistence type="inferred from homology"/>
<accession>A0A5P9RU64</accession>
<keyword evidence="6" id="KW-0934">Plastid</keyword>
<comment type="function">
    <text evidence="4">Involved in the binding of tRNA to the ribosomes.</text>
</comment>
<gene>
    <name evidence="4 6" type="primary">rps10</name>
</gene>
<evidence type="ECO:0000313" key="6">
    <source>
        <dbReference type="EMBL" id="QFV17047.1"/>
    </source>
</evidence>
<organism evidence="6">
    <name type="scientific">Cyanidioschyzon merolae</name>
    <name type="common">Red alga</name>
    <dbReference type="NCBI Taxonomy" id="45157"/>
    <lineage>
        <taxon>Eukaryota</taxon>
        <taxon>Rhodophyta</taxon>
        <taxon>Bangiophyceae</taxon>
        <taxon>Cyanidiales</taxon>
        <taxon>Cyanidiaceae</taxon>
        <taxon>Cyanidioschyzon</taxon>
    </lineage>
</organism>
<protein>
    <recommendedName>
        <fullName evidence="4">Small ribosomal subunit protein uS10c</fullName>
    </recommendedName>
</protein>
<dbReference type="OMA" id="SFEVNHM"/>
<evidence type="ECO:0000256" key="2">
    <source>
        <dbReference type="ARBA" id="ARBA00022980"/>
    </source>
</evidence>
<comment type="subcellular location">
    <subcellularLocation>
        <location evidence="4">Plastid</location>
        <location evidence="4">Chloroplast</location>
    </subcellularLocation>
</comment>
<dbReference type="GO" id="GO:0000049">
    <property type="term" value="F:tRNA binding"/>
    <property type="evidence" value="ECO:0007669"/>
    <property type="project" value="UniProtKB-UniRule"/>
</dbReference>
<dbReference type="SMART" id="SM01403">
    <property type="entry name" value="Ribosomal_S10"/>
    <property type="match status" value="1"/>
</dbReference>
<keyword evidence="3 4" id="KW-0687">Ribonucleoprotein</keyword>
<dbReference type="PRINTS" id="PR00971">
    <property type="entry name" value="RIBOSOMALS10"/>
</dbReference>
<dbReference type="AlphaFoldDB" id="A0A5P9RU64"/>
<dbReference type="HAMAP" id="MF_00508">
    <property type="entry name" value="Ribosomal_uS10"/>
    <property type="match status" value="1"/>
</dbReference>
<dbReference type="InterPro" id="IPR001848">
    <property type="entry name" value="Ribosomal_uS10"/>
</dbReference>
<evidence type="ECO:0000256" key="4">
    <source>
        <dbReference type="HAMAP-Rule" id="MF_00508"/>
    </source>
</evidence>
<dbReference type="InterPro" id="IPR036838">
    <property type="entry name" value="Ribosomal_uS10_dom_sf"/>
</dbReference>
<dbReference type="GO" id="GO:0005840">
    <property type="term" value="C:ribosome"/>
    <property type="evidence" value="ECO:0007669"/>
    <property type="project" value="UniProtKB-KW"/>
</dbReference>
<keyword evidence="2 4" id="KW-0689">Ribosomal protein</keyword>
<dbReference type="Gene3D" id="3.30.70.600">
    <property type="entry name" value="Ribosomal protein S10 domain"/>
    <property type="match status" value="1"/>
</dbReference>
<dbReference type="NCBIfam" id="TIGR01049">
    <property type="entry name" value="rpsJ_bact"/>
    <property type="match status" value="1"/>
</dbReference>
<comment type="subunit">
    <text evidence="4">Part of the 30S ribosomal subunit.</text>
</comment>
<name>A0A5P9RU64_CYAME</name>
<dbReference type="GO" id="GO:0003735">
    <property type="term" value="F:structural constituent of ribosome"/>
    <property type="evidence" value="ECO:0007669"/>
    <property type="project" value="InterPro"/>
</dbReference>
<evidence type="ECO:0000313" key="7">
    <source>
        <dbReference type="EMBL" id="QFV17220.1"/>
    </source>
</evidence>
<dbReference type="NCBIfam" id="NF001861">
    <property type="entry name" value="PRK00596.1"/>
    <property type="match status" value="1"/>
</dbReference>
<evidence type="ECO:0000256" key="3">
    <source>
        <dbReference type="ARBA" id="ARBA00023274"/>
    </source>
</evidence>
<dbReference type="Pfam" id="PF00338">
    <property type="entry name" value="Ribosomal_S10"/>
    <property type="match status" value="1"/>
</dbReference>
<evidence type="ECO:0000259" key="5">
    <source>
        <dbReference type="SMART" id="SM01403"/>
    </source>
</evidence>
<feature type="domain" description="Small ribosomal subunit protein uS10" evidence="5">
    <location>
        <begin position="4"/>
        <end position="96"/>
    </location>
</feature>